<feature type="transmembrane region" description="Helical" evidence="2">
    <location>
        <begin position="125"/>
        <end position="149"/>
    </location>
</feature>
<organism evidence="3 4">
    <name type="scientific">Plakobranchus ocellatus</name>
    <dbReference type="NCBI Taxonomy" id="259542"/>
    <lineage>
        <taxon>Eukaryota</taxon>
        <taxon>Metazoa</taxon>
        <taxon>Spiralia</taxon>
        <taxon>Lophotrochozoa</taxon>
        <taxon>Mollusca</taxon>
        <taxon>Gastropoda</taxon>
        <taxon>Heterobranchia</taxon>
        <taxon>Euthyneura</taxon>
        <taxon>Panpulmonata</taxon>
        <taxon>Sacoglossa</taxon>
        <taxon>Placobranchoidea</taxon>
        <taxon>Plakobranchidae</taxon>
        <taxon>Plakobranchus</taxon>
    </lineage>
</organism>
<reference evidence="3 4" key="1">
    <citation type="journal article" date="2021" name="Elife">
        <title>Chloroplast acquisition without the gene transfer in kleptoplastic sea slugs, Plakobranchus ocellatus.</title>
        <authorList>
            <person name="Maeda T."/>
            <person name="Takahashi S."/>
            <person name="Yoshida T."/>
            <person name="Shimamura S."/>
            <person name="Takaki Y."/>
            <person name="Nagai Y."/>
            <person name="Toyoda A."/>
            <person name="Suzuki Y."/>
            <person name="Arimoto A."/>
            <person name="Ishii H."/>
            <person name="Satoh N."/>
            <person name="Nishiyama T."/>
            <person name="Hasebe M."/>
            <person name="Maruyama T."/>
            <person name="Minagawa J."/>
            <person name="Obokata J."/>
            <person name="Shigenobu S."/>
        </authorList>
    </citation>
    <scope>NUCLEOTIDE SEQUENCE [LARGE SCALE GENOMIC DNA]</scope>
</reference>
<keyword evidence="2" id="KW-0812">Transmembrane</keyword>
<gene>
    <name evidence="3" type="ORF">PoB_005973100</name>
</gene>
<feature type="region of interest" description="Disordered" evidence="1">
    <location>
        <begin position="1"/>
        <end position="39"/>
    </location>
</feature>
<name>A0AAV4CMR4_9GAST</name>
<evidence type="ECO:0000313" key="3">
    <source>
        <dbReference type="EMBL" id="GFO33226.1"/>
    </source>
</evidence>
<keyword evidence="4" id="KW-1185">Reference proteome</keyword>
<comment type="caution">
    <text evidence="3">The sequence shown here is derived from an EMBL/GenBank/DDBJ whole genome shotgun (WGS) entry which is preliminary data.</text>
</comment>
<accession>A0AAV4CMR4</accession>
<dbReference type="Proteomes" id="UP000735302">
    <property type="component" value="Unassembled WGS sequence"/>
</dbReference>
<evidence type="ECO:0000256" key="1">
    <source>
        <dbReference type="SAM" id="MobiDB-lite"/>
    </source>
</evidence>
<dbReference type="AlphaFoldDB" id="A0AAV4CMR4"/>
<dbReference type="EMBL" id="BLXT01006765">
    <property type="protein sequence ID" value="GFO33226.1"/>
    <property type="molecule type" value="Genomic_DNA"/>
</dbReference>
<evidence type="ECO:0000256" key="2">
    <source>
        <dbReference type="SAM" id="Phobius"/>
    </source>
</evidence>
<keyword evidence="2" id="KW-1133">Transmembrane helix</keyword>
<sequence length="167" mass="19123">MLRKGGMPFRVGPSPPYAERSGLLSSSGHQVWSPHGKQGVDGPVDSVSALRAAGTLQSRVQTPPAAPYFFAIDLARHKNQTTESKQKRSAEVRLRVNPYWRQQFRCPTIQCLETLVSLVREHTQLAATFILSKCYHFFFLFFFFNSLVLRQRPYWMRERGVPSRDHA</sequence>
<keyword evidence="2" id="KW-0472">Membrane</keyword>
<evidence type="ECO:0000313" key="4">
    <source>
        <dbReference type="Proteomes" id="UP000735302"/>
    </source>
</evidence>
<protein>
    <submittedName>
        <fullName evidence="3">Uncharacterized protein</fullName>
    </submittedName>
</protein>
<proteinExistence type="predicted"/>